<dbReference type="Proteomes" id="UP000198211">
    <property type="component" value="Unassembled WGS sequence"/>
</dbReference>
<organism evidence="1 2">
    <name type="scientific">Phytophthora megakarya</name>
    <dbReference type="NCBI Taxonomy" id="4795"/>
    <lineage>
        <taxon>Eukaryota</taxon>
        <taxon>Sar</taxon>
        <taxon>Stramenopiles</taxon>
        <taxon>Oomycota</taxon>
        <taxon>Peronosporomycetes</taxon>
        <taxon>Peronosporales</taxon>
        <taxon>Peronosporaceae</taxon>
        <taxon>Phytophthora</taxon>
    </lineage>
</organism>
<gene>
    <name evidence="1" type="ORF">PHMEG_00018438</name>
</gene>
<evidence type="ECO:0000313" key="1">
    <source>
        <dbReference type="EMBL" id="OWZ08938.1"/>
    </source>
</evidence>
<keyword evidence="2" id="KW-1185">Reference proteome</keyword>
<evidence type="ECO:0000313" key="2">
    <source>
        <dbReference type="Proteomes" id="UP000198211"/>
    </source>
</evidence>
<protein>
    <submittedName>
        <fullName evidence="1">Uncharacterized protein</fullName>
    </submittedName>
</protein>
<feature type="non-terminal residue" evidence="1">
    <location>
        <position position="1"/>
    </location>
</feature>
<reference evidence="2" key="1">
    <citation type="submission" date="2017-03" db="EMBL/GenBank/DDBJ databases">
        <title>Phytopthora megakarya and P. palmivora, two closely related causual agents of cacao black pod achieved similar genome size and gene model numbers by different mechanisms.</title>
        <authorList>
            <person name="Ali S."/>
            <person name="Shao J."/>
            <person name="Larry D.J."/>
            <person name="Kronmiller B."/>
            <person name="Shen D."/>
            <person name="Strem M.D."/>
            <person name="Melnick R.L."/>
            <person name="Guiltinan M.J."/>
            <person name="Tyler B.M."/>
            <person name="Meinhardt L.W."/>
            <person name="Bailey B.A."/>
        </authorList>
    </citation>
    <scope>NUCLEOTIDE SEQUENCE [LARGE SCALE GENOMIC DNA]</scope>
    <source>
        <strain evidence="2">zdho120</strain>
    </source>
</reference>
<dbReference type="AlphaFoldDB" id="A0A225VVL2"/>
<accession>A0A225VVL2</accession>
<name>A0A225VVL2_9STRA</name>
<comment type="caution">
    <text evidence="1">The sequence shown here is derived from an EMBL/GenBank/DDBJ whole genome shotgun (WGS) entry which is preliminary data.</text>
</comment>
<proteinExistence type="predicted"/>
<dbReference type="EMBL" id="NBNE01002971">
    <property type="protein sequence ID" value="OWZ08938.1"/>
    <property type="molecule type" value="Genomic_DNA"/>
</dbReference>
<sequence length="194" mass="22055">IFVFVAEVDRGLEERVRTKLLESRDVNGNYRMTKLSCIIARMYEDRAEMIRVRLFWQECRQKHIPFKRDVLVKHVRFDSSSLFSERTEAFPDRPPHLYEANGLYQYVYVIGDDKNTGQKDLPGLCEVSDEDEGPSTDDGCLGENKRVIGLVNGVEAVSAGYIDFTPVVVLIDSGAVPNLISNRVLKRIGRTDTP</sequence>